<dbReference type="PROSITE" id="PS51464">
    <property type="entry name" value="SIS"/>
    <property type="match status" value="1"/>
</dbReference>
<dbReference type="InterPro" id="IPR001347">
    <property type="entry name" value="SIS_dom"/>
</dbReference>
<evidence type="ECO:0000256" key="3">
    <source>
        <dbReference type="ARBA" id="ARBA00023122"/>
    </source>
</evidence>
<dbReference type="GO" id="GO:0005975">
    <property type="term" value="P:carbohydrate metabolic process"/>
    <property type="evidence" value="ECO:0007669"/>
    <property type="project" value="InterPro"/>
</dbReference>
<dbReference type="Pfam" id="PF01380">
    <property type="entry name" value="SIS"/>
    <property type="match status" value="1"/>
</dbReference>
<dbReference type="Proteomes" id="UP000006383">
    <property type="component" value="Chromosome II"/>
</dbReference>
<gene>
    <name evidence="10" type="ordered locus">BOV_A0068</name>
</gene>
<feature type="site" description="Catalytically relevant" evidence="6">
    <location>
        <position position="186"/>
    </location>
</feature>
<evidence type="ECO:0000256" key="5">
    <source>
        <dbReference type="PIRSR" id="PIRSR004692-2"/>
    </source>
</evidence>
<dbReference type="GO" id="GO:0097367">
    <property type="term" value="F:carbohydrate derivative binding"/>
    <property type="evidence" value="ECO:0007669"/>
    <property type="project" value="InterPro"/>
</dbReference>
<dbReference type="InterPro" id="IPR004800">
    <property type="entry name" value="KdsD/KpsF-type"/>
</dbReference>
<keyword evidence="2" id="KW-0677">Repeat</keyword>
<dbReference type="AlphaFoldDB" id="A0A0H3ASB2"/>
<dbReference type="InterPro" id="IPR000644">
    <property type="entry name" value="CBS_dom"/>
</dbReference>
<evidence type="ECO:0000256" key="6">
    <source>
        <dbReference type="PIRSR" id="PIRSR004692-3"/>
    </source>
</evidence>
<keyword evidence="10" id="KW-0413">Isomerase</keyword>
<keyword evidence="11" id="KW-1185">Reference proteome</keyword>
<dbReference type="HOGENOM" id="CLU_040681_13_1_5"/>
<organism evidence="10 11">
    <name type="scientific">Brucella ovis (strain ATCC 25840 / 63/290 / NCTC 10512)</name>
    <dbReference type="NCBI Taxonomy" id="444178"/>
    <lineage>
        <taxon>Bacteria</taxon>
        <taxon>Pseudomonadati</taxon>
        <taxon>Pseudomonadota</taxon>
        <taxon>Alphaproteobacteria</taxon>
        <taxon>Hyphomicrobiales</taxon>
        <taxon>Brucellaceae</taxon>
        <taxon>Brucella/Ochrobactrum group</taxon>
        <taxon>Brucella</taxon>
    </lineage>
</organism>
<feature type="domain" description="SIS" evidence="9">
    <location>
        <begin position="75"/>
        <end position="218"/>
    </location>
</feature>
<dbReference type="InterPro" id="IPR046348">
    <property type="entry name" value="SIS_dom_sf"/>
</dbReference>
<dbReference type="PROSITE" id="PS51371">
    <property type="entry name" value="CBS"/>
    <property type="match status" value="2"/>
</dbReference>
<dbReference type="Gene3D" id="3.10.580.10">
    <property type="entry name" value="CBS-domain"/>
    <property type="match status" value="1"/>
</dbReference>
<dbReference type="InterPro" id="IPR050986">
    <property type="entry name" value="GutQ/KpsF_isomerases"/>
</dbReference>
<protein>
    <submittedName>
        <fullName evidence="10">Sugar isomerase, KpsF/GutQ</fullName>
    </submittedName>
</protein>
<dbReference type="PANTHER" id="PTHR42745">
    <property type="match status" value="1"/>
</dbReference>
<evidence type="ECO:0000256" key="4">
    <source>
        <dbReference type="PIRNR" id="PIRNR004692"/>
    </source>
</evidence>
<dbReference type="InterPro" id="IPR046342">
    <property type="entry name" value="CBS_dom_sf"/>
</dbReference>
<dbReference type="Pfam" id="PF00571">
    <property type="entry name" value="CBS"/>
    <property type="match status" value="2"/>
</dbReference>
<evidence type="ECO:0000313" key="11">
    <source>
        <dbReference type="Proteomes" id="UP000006383"/>
    </source>
</evidence>
<evidence type="ECO:0000256" key="1">
    <source>
        <dbReference type="ARBA" id="ARBA00008165"/>
    </source>
</evidence>
<keyword evidence="3 7" id="KW-0129">CBS domain</keyword>
<dbReference type="KEGG" id="bov:BOV_A0068"/>
<dbReference type="FunFam" id="3.40.50.10490:FF:000011">
    <property type="entry name" value="Arabinose 5-phosphate isomerase"/>
    <property type="match status" value="1"/>
</dbReference>
<reference evidence="11" key="1">
    <citation type="journal article" date="2009" name="PLoS ONE">
        <title>Genome degradation in Brucella ovis corresponds with narrowing of its host range and tissue tropism.</title>
        <authorList>
            <person name="Tsolis R.M."/>
            <person name="Seshadri R."/>
            <person name="Santos R.L."/>
            <person name="Sangari F.J."/>
            <person name="Lobo J.M."/>
            <person name="de Jong M.F."/>
            <person name="Ren Q."/>
            <person name="Myers G."/>
            <person name="Brinkac L.M."/>
            <person name="Nelson W.C."/>
            <person name="Deboy R.T."/>
            <person name="Angiuoli S."/>
            <person name="Khouri H."/>
            <person name="Dimitrov G."/>
            <person name="Robinson J.R."/>
            <person name="Mulligan S."/>
            <person name="Walker R.L."/>
            <person name="Elzer P.E."/>
            <person name="Hassan K.A."/>
            <person name="Paulsen I.T."/>
        </authorList>
    </citation>
    <scope>NUCLEOTIDE SEQUENCE [LARGE SCALE GENOMIC DNA]</scope>
    <source>
        <strain evidence="11">ATCC 25840 / 63/290 / NCTC 10512</strain>
    </source>
</reference>
<sequence>MPSPVRVKKRATFVGQAAKKRLTLCAMEKLDITQKLADAEAAITSALRTIKTENAGLVALEEALNNGLSGPFVEAVERIVASRGRLVVTGVGKSGHIGSKLAATFASTGTSAFFVHSGEANHGDLGMIGLEDVILAISWSGETVELKGIVNYSQRFRIPLIAITSRQDSALGRAADVVLLLPKATEACPHGLAPTTSTMMQLAIGDALAIALLEARGFTPSDFKTFHPGGSLGASLIHIRDIMHRGNRLPLVKTGTPMPDAMKVLAQKSFGCVVVTDDAGELAGIVTDGDISRNLSRNLSALAVDDIMTRSPRTIDQNMLASAALKTINENHIGALIVVEANRPIGLVHFHDLLRIGAA</sequence>
<evidence type="ECO:0000259" key="9">
    <source>
        <dbReference type="PROSITE" id="PS51464"/>
    </source>
</evidence>
<dbReference type="PIRSF" id="PIRSF004692">
    <property type="entry name" value="KdsD_KpsF"/>
    <property type="match status" value="1"/>
</dbReference>
<dbReference type="SUPFAM" id="SSF54631">
    <property type="entry name" value="CBS-domain pair"/>
    <property type="match status" value="1"/>
</dbReference>
<evidence type="ECO:0000313" key="10">
    <source>
        <dbReference type="EMBL" id="ABQ61989.1"/>
    </source>
</evidence>
<dbReference type="GO" id="GO:0046872">
    <property type="term" value="F:metal ion binding"/>
    <property type="evidence" value="ECO:0007669"/>
    <property type="project" value="UniProtKB-KW"/>
</dbReference>
<dbReference type="PANTHER" id="PTHR42745:SF1">
    <property type="entry name" value="ARABINOSE 5-PHOSPHATE ISOMERASE KDSD"/>
    <property type="match status" value="1"/>
</dbReference>
<feature type="site" description="Catalytically relevant" evidence="6">
    <location>
        <position position="227"/>
    </location>
</feature>
<feature type="domain" description="CBS" evidence="8">
    <location>
        <begin position="308"/>
        <end position="359"/>
    </location>
</feature>
<dbReference type="InterPro" id="IPR035474">
    <property type="entry name" value="SIS_Kpsf"/>
</dbReference>
<dbReference type="SUPFAM" id="SSF53697">
    <property type="entry name" value="SIS domain"/>
    <property type="match status" value="1"/>
</dbReference>
<dbReference type="EMBL" id="CP000709">
    <property type="protein sequence ID" value="ABQ61989.1"/>
    <property type="molecule type" value="Genomic_DNA"/>
</dbReference>
<dbReference type="NCBIfam" id="TIGR00393">
    <property type="entry name" value="kpsF"/>
    <property type="match status" value="1"/>
</dbReference>
<accession>A0A0H3ASB2</accession>
<evidence type="ECO:0000256" key="7">
    <source>
        <dbReference type="PROSITE-ProRule" id="PRU00703"/>
    </source>
</evidence>
<comment type="similarity">
    <text evidence="1 4">Belongs to the SIS family. GutQ/KpsF subfamily.</text>
</comment>
<proteinExistence type="inferred from homology"/>
<feature type="site" description="Catalytically relevant" evidence="6">
    <location>
        <position position="145"/>
    </location>
</feature>
<keyword evidence="5" id="KW-0862">Zinc</keyword>
<evidence type="ECO:0000259" key="8">
    <source>
        <dbReference type="PROSITE" id="PS51371"/>
    </source>
</evidence>
<dbReference type="GO" id="GO:1901135">
    <property type="term" value="P:carbohydrate derivative metabolic process"/>
    <property type="evidence" value="ECO:0007669"/>
    <property type="project" value="InterPro"/>
</dbReference>
<evidence type="ECO:0000256" key="2">
    <source>
        <dbReference type="ARBA" id="ARBA00022737"/>
    </source>
</evidence>
<dbReference type="SMART" id="SM00116">
    <property type="entry name" value="CBS"/>
    <property type="match status" value="2"/>
</dbReference>
<feature type="binding site" evidence="5">
    <location>
        <position position="116"/>
    </location>
    <ligand>
        <name>Zn(2+)</name>
        <dbReference type="ChEBI" id="CHEBI:29105"/>
    </ligand>
</feature>
<dbReference type="CDD" id="cd05014">
    <property type="entry name" value="SIS_Kpsf"/>
    <property type="match status" value="1"/>
</dbReference>
<feature type="domain" description="CBS" evidence="8">
    <location>
        <begin position="243"/>
        <end position="302"/>
    </location>
</feature>
<dbReference type="Gene3D" id="3.40.50.10490">
    <property type="entry name" value="Glucose-6-phosphate isomerase like protein, domain 1"/>
    <property type="match status" value="1"/>
</dbReference>
<name>A0A0H3ASB2_BRUO2</name>
<dbReference type="CDD" id="cd04604">
    <property type="entry name" value="CBS_pair_SIS_assoc"/>
    <property type="match status" value="1"/>
</dbReference>
<keyword evidence="5" id="KW-0479">Metal-binding</keyword>
<feature type="site" description="Catalytically relevant" evidence="6">
    <location>
        <position position="93"/>
    </location>
</feature>
<dbReference type="GO" id="GO:0019146">
    <property type="term" value="F:arabinose-5-phosphate isomerase activity"/>
    <property type="evidence" value="ECO:0007669"/>
    <property type="project" value="UniProtKB-ARBA"/>
</dbReference>